<evidence type="ECO:0000256" key="1">
    <source>
        <dbReference type="ARBA" id="ARBA00023125"/>
    </source>
</evidence>
<dbReference type="EMBL" id="SRJD01000037">
    <property type="protein sequence ID" value="TGA95837.1"/>
    <property type="molecule type" value="Genomic_DNA"/>
</dbReference>
<dbReference type="InterPro" id="IPR023772">
    <property type="entry name" value="DNA-bd_HTH_TetR-type_CS"/>
</dbReference>
<name>A0A4Z0GI66_9BACL</name>
<dbReference type="InterPro" id="IPR009057">
    <property type="entry name" value="Homeodomain-like_sf"/>
</dbReference>
<evidence type="ECO:0000313" key="5">
    <source>
        <dbReference type="Proteomes" id="UP000298347"/>
    </source>
</evidence>
<dbReference type="Gene3D" id="1.10.357.10">
    <property type="entry name" value="Tetracycline Repressor, domain 2"/>
    <property type="match status" value="1"/>
</dbReference>
<dbReference type="Proteomes" id="UP000298347">
    <property type="component" value="Unassembled WGS sequence"/>
</dbReference>
<dbReference type="SUPFAM" id="SSF46689">
    <property type="entry name" value="Homeodomain-like"/>
    <property type="match status" value="1"/>
</dbReference>
<dbReference type="GO" id="GO:0000976">
    <property type="term" value="F:transcription cis-regulatory region binding"/>
    <property type="evidence" value="ECO:0007669"/>
    <property type="project" value="TreeGrafter"/>
</dbReference>
<evidence type="ECO:0000313" key="4">
    <source>
        <dbReference type="EMBL" id="TGA95837.1"/>
    </source>
</evidence>
<evidence type="ECO:0000259" key="3">
    <source>
        <dbReference type="PROSITE" id="PS50977"/>
    </source>
</evidence>
<dbReference type="InterPro" id="IPR050109">
    <property type="entry name" value="HTH-type_TetR-like_transc_reg"/>
</dbReference>
<protein>
    <submittedName>
        <fullName evidence="4">TetR/AcrR family transcriptional regulator</fullName>
    </submittedName>
</protein>
<dbReference type="PANTHER" id="PTHR30055:SF223">
    <property type="entry name" value="HTH-TYPE TRANSCRIPTIONAL REGULATOR UIDR"/>
    <property type="match status" value="1"/>
</dbReference>
<dbReference type="InterPro" id="IPR001647">
    <property type="entry name" value="HTH_TetR"/>
</dbReference>
<dbReference type="AlphaFoldDB" id="A0A4Z0GI66"/>
<dbReference type="GO" id="GO:0003700">
    <property type="term" value="F:DNA-binding transcription factor activity"/>
    <property type="evidence" value="ECO:0007669"/>
    <property type="project" value="TreeGrafter"/>
</dbReference>
<gene>
    <name evidence="4" type="ORF">E4665_17455</name>
</gene>
<sequence>MTGRPSSTVNRRTDIISAAIDVFAEIGYYRATTAQVAARAKISQPYVFRFFSTKEALLQEALLVSWTRILDAFRAVIETTGSDQIEEQLIAAYIEIMESYQNEVLLQMQAQTIKEDSIKKVMQQGFLEVQQMVLDAFKKAGLEKPEERTLLFLSRGMLCNISMALSLPELMNE</sequence>
<comment type="caution">
    <text evidence="4">The sequence shown here is derived from an EMBL/GenBank/DDBJ whole genome shotgun (WGS) entry which is preliminary data.</text>
</comment>
<keyword evidence="5" id="KW-1185">Reference proteome</keyword>
<dbReference type="OrthoDB" id="2356263at2"/>
<accession>A0A4Z0GI66</accession>
<feature type="domain" description="HTH tetR-type" evidence="3">
    <location>
        <begin position="9"/>
        <end position="69"/>
    </location>
</feature>
<dbReference type="PROSITE" id="PS50977">
    <property type="entry name" value="HTH_TETR_2"/>
    <property type="match status" value="1"/>
</dbReference>
<evidence type="ECO:0000256" key="2">
    <source>
        <dbReference type="PROSITE-ProRule" id="PRU00335"/>
    </source>
</evidence>
<keyword evidence="1 2" id="KW-0238">DNA-binding</keyword>
<dbReference type="RefSeq" id="WP_135350080.1">
    <property type="nucleotide sequence ID" value="NZ_SRJD01000037.1"/>
</dbReference>
<dbReference type="PROSITE" id="PS01081">
    <property type="entry name" value="HTH_TETR_1"/>
    <property type="match status" value="1"/>
</dbReference>
<reference evidence="4 5" key="1">
    <citation type="journal article" date="2015" name="Int. J. Syst. Evol. Microbiol.">
        <title>Sporolactobacillus shoreae sp. nov. and Sporolactobacillus spathodeae sp. nov., two spore-forming lactic acid bacteria isolated from tree barks in Thailand.</title>
        <authorList>
            <person name="Thamacharoensuk T."/>
            <person name="Kitahara M."/>
            <person name="Ohkuma M."/>
            <person name="Thongchul N."/>
            <person name="Tanasupawat S."/>
        </authorList>
    </citation>
    <scope>NUCLEOTIDE SEQUENCE [LARGE SCALE GENOMIC DNA]</scope>
    <source>
        <strain evidence="4 5">BK92</strain>
    </source>
</reference>
<proteinExistence type="predicted"/>
<organism evidence="4 5">
    <name type="scientific">Sporolactobacillus shoreae</name>
    <dbReference type="NCBI Taxonomy" id="1465501"/>
    <lineage>
        <taxon>Bacteria</taxon>
        <taxon>Bacillati</taxon>
        <taxon>Bacillota</taxon>
        <taxon>Bacilli</taxon>
        <taxon>Bacillales</taxon>
        <taxon>Sporolactobacillaceae</taxon>
        <taxon>Sporolactobacillus</taxon>
    </lineage>
</organism>
<feature type="DNA-binding region" description="H-T-H motif" evidence="2">
    <location>
        <begin position="32"/>
        <end position="51"/>
    </location>
</feature>
<dbReference type="PANTHER" id="PTHR30055">
    <property type="entry name" value="HTH-TYPE TRANSCRIPTIONAL REGULATOR RUTR"/>
    <property type="match status" value="1"/>
</dbReference>
<dbReference type="Pfam" id="PF00440">
    <property type="entry name" value="TetR_N"/>
    <property type="match status" value="1"/>
</dbReference>
<dbReference type="PRINTS" id="PR00455">
    <property type="entry name" value="HTHTETR"/>
</dbReference>